<organism evidence="1 2">
    <name type="scientific">Parascaris equorum</name>
    <name type="common">Equine roundworm</name>
    <dbReference type="NCBI Taxonomy" id="6256"/>
    <lineage>
        <taxon>Eukaryota</taxon>
        <taxon>Metazoa</taxon>
        <taxon>Ecdysozoa</taxon>
        <taxon>Nematoda</taxon>
        <taxon>Chromadorea</taxon>
        <taxon>Rhabditida</taxon>
        <taxon>Spirurina</taxon>
        <taxon>Ascaridomorpha</taxon>
        <taxon>Ascaridoidea</taxon>
        <taxon>Ascarididae</taxon>
        <taxon>Parascaris</taxon>
    </lineage>
</organism>
<dbReference type="Proteomes" id="UP000887564">
    <property type="component" value="Unplaced"/>
</dbReference>
<dbReference type="AlphaFoldDB" id="A0A914RL56"/>
<name>A0A914RL56_PAREQ</name>
<accession>A0A914RL56</accession>
<reference evidence="2" key="1">
    <citation type="submission" date="2022-11" db="UniProtKB">
        <authorList>
            <consortium name="WormBaseParasite"/>
        </authorList>
    </citation>
    <scope>IDENTIFICATION</scope>
</reference>
<dbReference type="WBParaSite" id="PEQ_0000724401-mRNA-1">
    <property type="protein sequence ID" value="PEQ_0000724401-mRNA-1"/>
    <property type="gene ID" value="PEQ_0000724401"/>
</dbReference>
<sequence length="108" mass="12239">MQKLLSRVQAQYKRLAFELANVDLQSQEAFEIARKGLPRAKILGTPIVYGTTASCRRIIEKDAIDSDANVVQNKPRIAINEVIEDQLIEVLNEEPCEEVVDDCLRIAW</sequence>
<proteinExistence type="predicted"/>
<keyword evidence="1" id="KW-1185">Reference proteome</keyword>
<evidence type="ECO:0000313" key="2">
    <source>
        <dbReference type="WBParaSite" id="PEQ_0000724401-mRNA-1"/>
    </source>
</evidence>
<protein>
    <submittedName>
        <fullName evidence="2">Uncharacterized protein</fullName>
    </submittedName>
</protein>
<evidence type="ECO:0000313" key="1">
    <source>
        <dbReference type="Proteomes" id="UP000887564"/>
    </source>
</evidence>